<dbReference type="EMBL" id="FNGM01000011">
    <property type="protein sequence ID" value="SDM30679.1"/>
    <property type="molecule type" value="Genomic_DNA"/>
</dbReference>
<accession>A0A1G9S595</accession>
<dbReference type="Proteomes" id="UP000182783">
    <property type="component" value="Unassembled WGS sequence"/>
</dbReference>
<protein>
    <submittedName>
        <fullName evidence="1">N-acetylmuramoyl-L-alanine amidase</fullName>
    </submittedName>
</protein>
<dbReference type="AlphaFoldDB" id="A0A1G9S595"/>
<sequence length="477" mass="53266">MRSLIMSKKQLVTMLFSGALIYLVLGLHSPAAWAEETKTSSYIIADMAGTAQKQKIFVYNQGRLETEILPDNSMIQYTYDANGNLLKRSKGDSVQPYIISTSAVSYDIYLKNVPDRVREVFFPTWTELNGQDDIAWLVGEKVAPGLWKCTVVLSKHGGITGTYITHIYADGVGVGGLTAQIQNTLKVTSPQAASLADGAYEVRVEGVARTVSEVRFPTWTENNGQDDLENPWIMGEKVNDTTWKIRVPFAKHNFETGNYFTHFYYFDKYGTMAGIGGTTVTVKGGTGGSKETDISGVSYDVFIYGVDSKVQKVQFPTWTAYKDQDDIEWIDGVKVGNGVWKATIVYSKHHSELGRYITHIYADGKFAGAWEFTVVDALKLTYPSVAYLSSGFYDVTVEGTPSNVTSVRFPTWTERNGHDDLENPWIEGERLSSTSWRIRIPYYKHNNETGAYTTHIYTYDTYGNSRGVGGLTVEVRN</sequence>
<dbReference type="Pfam" id="PF08481">
    <property type="entry name" value="GBS_Bsp-like"/>
    <property type="match status" value="4"/>
</dbReference>
<reference evidence="1 2" key="1">
    <citation type="submission" date="2016-10" db="EMBL/GenBank/DDBJ databases">
        <authorList>
            <person name="de Groot N.N."/>
        </authorList>
    </citation>
    <scope>NUCLEOTIDE SEQUENCE [LARGE SCALE GENOMIC DNA]</scope>
    <source>
        <strain evidence="1 2">CGMCC 1.10239</strain>
    </source>
</reference>
<proteinExistence type="predicted"/>
<evidence type="ECO:0000313" key="2">
    <source>
        <dbReference type="Proteomes" id="UP000182783"/>
    </source>
</evidence>
<gene>
    <name evidence="1" type="ORF">SAMN05216191_11162</name>
</gene>
<evidence type="ECO:0000313" key="1">
    <source>
        <dbReference type="EMBL" id="SDM30679.1"/>
    </source>
</evidence>
<dbReference type="InterPro" id="IPR013688">
    <property type="entry name" value="GBS_Bsp-like"/>
</dbReference>
<organism evidence="1 2">
    <name type="scientific">Paenibacillus jilunlii</name>
    <dbReference type="NCBI Taxonomy" id="682956"/>
    <lineage>
        <taxon>Bacteria</taxon>
        <taxon>Bacillati</taxon>
        <taxon>Bacillota</taxon>
        <taxon>Bacilli</taxon>
        <taxon>Bacillales</taxon>
        <taxon>Paenibacillaceae</taxon>
        <taxon>Paenibacillus</taxon>
    </lineage>
</organism>
<dbReference type="Gene3D" id="2.60.40.3760">
    <property type="match status" value="4"/>
</dbReference>
<name>A0A1G9S595_9BACL</name>